<keyword evidence="4" id="KW-0274">FAD</keyword>
<dbReference type="Pfam" id="PF01565">
    <property type="entry name" value="FAD_binding_4"/>
    <property type="match status" value="1"/>
</dbReference>
<dbReference type="OrthoDB" id="8522822at2"/>
<dbReference type="InterPro" id="IPR036318">
    <property type="entry name" value="FAD-bd_PCMH-like_sf"/>
</dbReference>
<dbReference type="InterPro" id="IPR016164">
    <property type="entry name" value="FAD-linked_Oxase-like_C"/>
</dbReference>
<dbReference type="SUPFAM" id="SSF56176">
    <property type="entry name" value="FAD-binding/transporter-associated domain-like"/>
    <property type="match status" value="1"/>
</dbReference>
<protein>
    <submittedName>
        <fullName evidence="6">FAD/FMN-containing dehydrogenase</fullName>
    </submittedName>
</protein>
<organism evidence="6 7">
    <name type="scientific">Pseudacidovorax intermedius</name>
    <dbReference type="NCBI Taxonomy" id="433924"/>
    <lineage>
        <taxon>Bacteria</taxon>
        <taxon>Pseudomonadati</taxon>
        <taxon>Pseudomonadota</taxon>
        <taxon>Betaproteobacteria</taxon>
        <taxon>Burkholderiales</taxon>
        <taxon>Comamonadaceae</taxon>
        <taxon>Pseudacidovorax</taxon>
    </lineage>
</organism>
<comment type="similarity">
    <text evidence="2">Belongs to the FAD-binding oxidoreductase/transferase type 4 family.</text>
</comment>
<keyword evidence="3" id="KW-0285">Flavoprotein</keyword>
<dbReference type="Gene3D" id="3.30.70.2740">
    <property type="match status" value="1"/>
</dbReference>
<name>A0A370FFD7_9BURK</name>
<dbReference type="InterPro" id="IPR004113">
    <property type="entry name" value="FAD-bd_oxidored_4_C"/>
</dbReference>
<reference evidence="6 7" key="1">
    <citation type="submission" date="2018-07" db="EMBL/GenBank/DDBJ databases">
        <title>Genomic Encyclopedia of Type Strains, Phase IV (KMG-IV): sequencing the most valuable type-strain genomes for metagenomic binning, comparative biology and taxonomic classification.</title>
        <authorList>
            <person name="Goeker M."/>
        </authorList>
    </citation>
    <scope>NUCLEOTIDE SEQUENCE [LARGE SCALE GENOMIC DNA]</scope>
    <source>
        <strain evidence="6 7">DSM 21352</strain>
    </source>
</reference>
<dbReference type="Gene3D" id="3.30.70.2190">
    <property type="match status" value="1"/>
</dbReference>
<dbReference type="InterPro" id="IPR016171">
    <property type="entry name" value="Vanillyl_alc_oxidase_C-sub2"/>
</dbReference>
<dbReference type="Pfam" id="PF02913">
    <property type="entry name" value="FAD-oxidase_C"/>
    <property type="match status" value="1"/>
</dbReference>
<dbReference type="InterPro" id="IPR016167">
    <property type="entry name" value="FAD-bd_PCMH_sub1"/>
</dbReference>
<dbReference type="Gene3D" id="1.10.45.10">
    <property type="entry name" value="Vanillyl-alcohol Oxidase, Chain A, domain 4"/>
    <property type="match status" value="1"/>
</dbReference>
<dbReference type="PANTHER" id="PTHR43716">
    <property type="entry name" value="D-2-HYDROXYGLUTARATE DEHYDROGENASE, MITOCHONDRIAL"/>
    <property type="match status" value="1"/>
</dbReference>
<dbReference type="GO" id="GO:0003824">
    <property type="term" value="F:catalytic activity"/>
    <property type="evidence" value="ECO:0007669"/>
    <property type="project" value="InterPro"/>
</dbReference>
<evidence type="ECO:0000256" key="2">
    <source>
        <dbReference type="ARBA" id="ARBA00008000"/>
    </source>
</evidence>
<dbReference type="EMBL" id="QQAV01000004">
    <property type="protein sequence ID" value="RDI25127.1"/>
    <property type="molecule type" value="Genomic_DNA"/>
</dbReference>
<sequence>MQAALDELRQAFAGRLLVDEADKAPFLTDWRRKWTGQAVAVAQPDSAADVAAVVRWCAQHRIAVVPQGGNTGLSGGATPDTSGRTLVLSLTRLNKVRAIDTINNTLTVEAGVTLQQVQDAAREAGRLFPLSLAAEGTCTIGGNLANNAGGVQVLRYGNARELCLGLEAVTAQGELWDGLRGLRKDNTGYDLRDLFIGSEGTLGVITAAVLKLHPLPAAQVAAFVAVPDPAAALQLLQLAQSRLGAGLTAFELMSDTCIALVEKHVDSARLPLAERSPWYVLLEVSDNVDEAHASAAIEGLLEAALEQELATDAALSATLAQFQALWALREDISESQGAEGRTIKHDIALPISRIADFIATMGAEIERRWPGERLVVFGHLGDGNLHYNLSPAADRLGAEHRAAFEALEKPINQCVHDAVVAHGGSISAEHGLGVLRRDESARHKSAVELRLMQAVKAALDPHGLMNPGKLLPPNQEHSE</sequence>
<dbReference type="GO" id="GO:0071949">
    <property type="term" value="F:FAD binding"/>
    <property type="evidence" value="ECO:0007669"/>
    <property type="project" value="InterPro"/>
</dbReference>
<dbReference type="AlphaFoldDB" id="A0A370FFD7"/>
<comment type="caution">
    <text evidence="6">The sequence shown here is derived from an EMBL/GenBank/DDBJ whole genome shotgun (WGS) entry which is preliminary data.</text>
</comment>
<evidence type="ECO:0000313" key="6">
    <source>
        <dbReference type="EMBL" id="RDI25127.1"/>
    </source>
</evidence>
<dbReference type="InterPro" id="IPR016169">
    <property type="entry name" value="FAD-bd_PCMH_sub2"/>
</dbReference>
<dbReference type="InterPro" id="IPR016166">
    <property type="entry name" value="FAD-bd_PCMH"/>
</dbReference>
<dbReference type="InterPro" id="IPR006094">
    <property type="entry name" value="Oxid_FAD_bind_N"/>
</dbReference>
<evidence type="ECO:0000256" key="3">
    <source>
        <dbReference type="ARBA" id="ARBA00022630"/>
    </source>
</evidence>
<proteinExistence type="inferred from homology"/>
<dbReference type="GO" id="GO:0022904">
    <property type="term" value="P:respiratory electron transport chain"/>
    <property type="evidence" value="ECO:0007669"/>
    <property type="project" value="TreeGrafter"/>
</dbReference>
<evidence type="ECO:0000313" key="7">
    <source>
        <dbReference type="Proteomes" id="UP000255265"/>
    </source>
</evidence>
<feature type="domain" description="FAD-binding PCMH-type" evidence="5">
    <location>
        <begin position="34"/>
        <end position="215"/>
    </location>
</feature>
<dbReference type="PANTHER" id="PTHR43716:SF2">
    <property type="entry name" value="BLL6224 PROTEIN"/>
    <property type="match status" value="1"/>
</dbReference>
<evidence type="ECO:0000259" key="5">
    <source>
        <dbReference type="PROSITE" id="PS51387"/>
    </source>
</evidence>
<dbReference type="Proteomes" id="UP000255265">
    <property type="component" value="Unassembled WGS sequence"/>
</dbReference>
<dbReference type="InterPro" id="IPR051264">
    <property type="entry name" value="FAD-oxidored/transferase_4"/>
</dbReference>
<gene>
    <name evidence="6" type="ORF">DFR41_104183</name>
</gene>
<dbReference type="FunFam" id="1.10.45.10:FF:000001">
    <property type="entry name" value="D-lactate dehydrogenase mitochondrial"/>
    <property type="match status" value="1"/>
</dbReference>
<accession>A0A370FFD7</accession>
<keyword evidence="7" id="KW-1185">Reference proteome</keyword>
<dbReference type="RefSeq" id="WP_114802972.1">
    <property type="nucleotide sequence ID" value="NZ_QQAV01000004.1"/>
</dbReference>
<evidence type="ECO:0000256" key="1">
    <source>
        <dbReference type="ARBA" id="ARBA00001974"/>
    </source>
</evidence>
<evidence type="ECO:0000256" key="4">
    <source>
        <dbReference type="ARBA" id="ARBA00022827"/>
    </source>
</evidence>
<dbReference type="Gene3D" id="3.30.465.10">
    <property type="match status" value="1"/>
</dbReference>
<dbReference type="PROSITE" id="PS51387">
    <property type="entry name" value="FAD_PCMH"/>
    <property type="match status" value="1"/>
</dbReference>
<dbReference type="SUPFAM" id="SSF55103">
    <property type="entry name" value="FAD-linked oxidases, C-terminal domain"/>
    <property type="match status" value="1"/>
</dbReference>
<dbReference type="Gene3D" id="3.30.43.10">
    <property type="entry name" value="Uridine Diphospho-n-acetylenolpyruvylglucosamine Reductase, domain 2"/>
    <property type="match status" value="1"/>
</dbReference>
<comment type="cofactor">
    <cofactor evidence="1">
        <name>FAD</name>
        <dbReference type="ChEBI" id="CHEBI:57692"/>
    </cofactor>
</comment>